<proteinExistence type="inferred from homology"/>
<evidence type="ECO:0000256" key="4">
    <source>
        <dbReference type="ARBA" id="ARBA00035178"/>
    </source>
</evidence>
<evidence type="ECO:0000256" key="3">
    <source>
        <dbReference type="ARBA" id="ARBA00023274"/>
    </source>
</evidence>
<dbReference type="EMBL" id="PYGE01000003">
    <property type="protein sequence ID" value="PSL05894.1"/>
    <property type="molecule type" value="Genomic_DNA"/>
</dbReference>
<organism evidence="7 8">
    <name type="scientific">Haloactinopolyspora alba</name>
    <dbReference type="NCBI Taxonomy" id="648780"/>
    <lineage>
        <taxon>Bacteria</taxon>
        <taxon>Bacillati</taxon>
        <taxon>Actinomycetota</taxon>
        <taxon>Actinomycetes</taxon>
        <taxon>Jiangellales</taxon>
        <taxon>Jiangellaceae</taxon>
        <taxon>Haloactinopolyspora</taxon>
    </lineage>
</organism>
<feature type="region of interest" description="Disordered" evidence="6">
    <location>
        <begin position="1"/>
        <end position="34"/>
    </location>
</feature>
<evidence type="ECO:0000313" key="8">
    <source>
        <dbReference type="Proteomes" id="UP000243528"/>
    </source>
</evidence>
<dbReference type="AlphaFoldDB" id="A0A2P8E8V2"/>
<dbReference type="GO" id="GO:0003735">
    <property type="term" value="F:structural constituent of ribosome"/>
    <property type="evidence" value="ECO:0007669"/>
    <property type="project" value="InterPro"/>
</dbReference>
<dbReference type="HAMAP" id="MF_00340">
    <property type="entry name" value="Ribosomal_bL32"/>
    <property type="match status" value="1"/>
</dbReference>
<comment type="caution">
    <text evidence="7">The sequence shown here is derived from an EMBL/GenBank/DDBJ whole genome shotgun (WGS) entry which is preliminary data.</text>
</comment>
<keyword evidence="8" id="KW-1185">Reference proteome</keyword>
<evidence type="ECO:0000256" key="2">
    <source>
        <dbReference type="ARBA" id="ARBA00022980"/>
    </source>
</evidence>
<keyword evidence="2 5" id="KW-0689">Ribosomal protein</keyword>
<evidence type="ECO:0000313" key="7">
    <source>
        <dbReference type="EMBL" id="PSL05894.1"/>
    </source>
</evidence>
<reference evidence="7 8" key="1">
    <citation type="submission" date="2018-03" db="EMBL/GenBank/DDBJ databases">
        <title>Genomic Encyclopedia of Archaeal and Bacterial Type Strains, Phase II (KMG-II): from individual species to whole genera.</title>
        <authorList>
            <person name="Goeker M."/>
        </authorList>
    </citation>
    <scope>NUCLEOTIDE SEQUENCE [LARGE SCALE GENOMIC DNA]</scope>
    <source>
        <strain evidence="7 8">DSM 45211</strain>
    </source>
</reference>
<protein>
    <recommendedName>
        <fullName evidence="4 5">Large ribosomal subunit protein bL32</fullName>
    </recommendedName>
</protein>
<dbReference type="Proteomes" id="UP000243528">
    <property type="component" value="Unassembled WGS sequence"/>
</dbReference>
<gene>
    <name evidence="5" type="primary">rpmF</name>
    <name evidence="7" type="ORF">CLV30_10345</name>
</gene>
<keyword evidence="3 5" id="KW-0687">Ribonucleoprotein</keyword>
<feature type="compositionally biased region" description="Basic residues" evidence="6">
    <location>
        <begin position="1"/>
        <end position="20"/>
    </location>
</feature>
<sequence>MAVPKRKMSRSNTRHRRSQWKAKLPQVQKRTQNGRTTWVVAHRAHVVEDSQGTALFREYNGRQVGDA</sequence>
<dbReference type="SUPFAM" id="SSF57829">
    <property type="entry name" value="Zn-binding ribosomal proteins"/>
    <property type="match status" value="1"/>
</dbReference>
<comment type="similarity">
    <text evidence="1 5">Belongs to the bacterial ribosomal protein bL32 family.</text>
</comment>
<dbReference type="InterPro" id="IPR002677">
    <property type="entry name" value="Ribosomal_bL32"/>
</dbReference>
<dbReference type="GO" id="GO:0015934">
    <property type="term" value="C:large ribosomal subunit"/>
    <property type="evidence" value="ECO:0007669"/>
    <property type="project" value="InterPro"/>
</dbReference>
<dbReference type="OrthoDB" id="9807363at2"/>
<evidence type="ECO:0000256" key="1">
    <source>
        <dbReference type="ARBA" id="ARBA00008560"/>
    </source>
</evidence>
<dbReference type="RefSeq" id="WP_106536133.1">
    <property type="nucleotide sequence ID" value="NZ_ML142901.1"/>
</dbReference>
<dbReference type="InterPro" id="IPR011332">
    <property type="entry name" value="Ribosomal_zn-bd"/>
</dbReference>
<dbReference type="NCBIfam" id="TIGR01031">
    <property type="entry name" value="rpmF_bact"/>
    <property type="match status" value="1"/>
</dbReference>
<dbReference type="Pfam" id="PF01783">
    <property type="entry name" value="Ribosomal_L32p"/>
    <property type="match status" value="1"/>
</dbReference>
<evidence type="ECO:0000256" key="6">
    <source>
        <dbReference type="SAM" id="MobiDB-lite"/>
    </source>
</evidence>
<name>A0A2P8E8V2_9ACTN</name>
<dbReference type="GO" id="GO:0006412">
    <property type="term" value="P:translation"/>
    <property type="evidence" value="ECO:0007669"/>
    <property type="project" value="UniProtKB-UniRule"/>
</dbReference>
<evidence type="ECO:0000256" key="5">
    <source>
        <dbReference type="HAMAP-Rule" id="MF_00340"/>
    </source>
</evidence>
<accession>A0A2P8E8V2</accession>